<keyword evidence="1" id="KW-1133">Transmembrane helix</keyword>
<dbReference type="RefSeq" id="WP_094237391.1">
    <property type="nucleotide sequence ID" value="NZ_CP022657.1"/>
</dbReference>
<dbReference type="OrthoDB" id="875405at2"/>
<gene>
    <name evidence="2" type="ORF">CIG75_15240</name>
</gene>
<dbReference type="KEGG" id="tab:CIG75_15240"/>
<evidence type="ECO:0000313" key="2">
    <source>
        <dbReference type="EMBL" id="ASS76158.1"/>
    </source>
</evidence>
<organism evidence="2 3">
    <name type="scientific">Tumebacillus algifaecis</name>
    <dbReference type="NCBI Taxonomy" id="1214604"/>
    <lineage>
        <taxon>Bacteria</taxon>
        <taxon>Bacillati</taxon>
        <taxon>Bacillota</taxon>
        <taxon>Bacilli</taxon>
        <taxon>Bacillales</taxon>
        <taxon>Alicyclobacillaceae</taxon>
        <taxon>Tumebacillus</taxon>
    </lineage>
</organism>
<keyword evidence="1" id="KW-0472">Membrane</keyword>
<feature type="transmembrane region" description="Helical" evidence="1">
    <location>
        <begin position="190"/>
        <end position="210"/>
    </location>
</feature>
<dbReference type="AlphaFoldDB" id="A0A223D3D4"/>
<protein>
    <recommendedName>
        <fullName evidence="4">Beta-carotene 15,15'-monooxygenase</fullName>
    </recommendedName>
</protein>
<evidence type="ECO:0000256" key="1">
    <source>
        <dbReference type="SAM" id="Phobius"/>
    </source>
</evidence>
<feature type="transmembrane region" description="Helical" evidence="1">
    <location>
        <begin position="40"/>
        <end position="62"/>
    </location>
</feature>
<feature type="transmembrane region" description="Helical" evidence="1">
    <location>
        <begin position="94"/>
        <end position="116"/>
    </location>
</feature>
<accession>A0A223D3D4</accession>
<sequence length="341" mass="38463">MKRSLSILGPLQWFLLLAILVVGADYAALQVAVQYPDDESAVVLGVALDLVLTIPLLYYFLVVRKQKKSWFAVLPVLFLGTLVGKYLLPASQQAFFDVLLYLVPAIEALLLIFLLVKLRSLVKSMQAFQQTEFHWLDALRKALGATIGESRLLDFLVMDLGMIFYAFHFGKQKPAKYRSFTYHRDSSIKALVIVFVLLALLEAVLMHLVIEIWSVTAAWIATASSLYAIVGLVGYYNSFKHCPILVSDDAVYLRIGFSSHTLIAKHNIASVQPIPISFEEKRDKHAFYAVLFFEEPQLEIKLHEPVILHGPFGKKSRVTRVLLKVDEPLSFVQELEEGKGH</sequence>
<dbReference type="Proteomes" id="UP000214688">
    <property type="component" value="Chromosome"/>
</dbReference>
<feature type="transmembrane region" description="Helical" evidence="1">
    <location>
        <begin position="69"/>
        <end position="88"/>
    </location>
</feature>
<name>A0A223D3D4_9BACL</name>
<keyword evidence="3" id="KW-1185">Reference proteome</keyword>
<keyword evidence="1" id="KW-0812">Transmembrane</keyword>
<evidence type="ECO:0000313" key="3">
    <source>
        <dbReference type="Proteomes" id="UP000214688"/>
    </source>
</evidence>
<reference evidence="2 3" key="1">
    <citation type="journal article" date="2015" name="Int. J. Syst. Evol. Microbiol.">
        <title>Tumebacillus algifaecis sp. nov., isolated from decomposing algal scum.</title>
        <authorList>
            <person name="Wu Y.F."/>
            <person name="Zhang B."/>
            <person name="Xing P."/>
            <person name="Wu Q.L."/>
            <person name="Liu S.J."/>
        </authorList>
    </citation>
    <scope>NUCLEOTIDE SEQUENCE [LARGE SCALE GENOMIC DNA]</scope>
    <source>
        <strain evidence="2 3">THMBR28</strain>
    </source>
</reference>
<feature type="transmembrane region" description="Helical" evidence="1">
    <location>
        <begin position="217"/>
        <end position="236"/>
    </location>
</feature>
<proteinExistence type="predicted"/>
<evidence type="ECO:0008006" key="4">
    <source>
        <dbReference type="Google" id="ProtNLM"/>
    </source>
</evidence>
<dbReference type="EMBL" id="CP022657">
    <property type="protein sequence ID" value="ASS76158.1"/>
    <property type="molecule type" value="Genomic_DNA"/>
</dbReference>